<evidence type="ECO:0000313" key="2">
    <source>
        <dbReference type="Proteomes" id="UP000008075"/>
    </source>
</evidence>
<dbReference type="KEGG" id="xne:XNC1_2684"/>
<dbReference type="Proteomes" id="UP000008075">
    <property type="component" value="Chromosome"/>
</dbReference>
<dbReference type="STRING" id="406817.XNC1_2684"/>
<dbReference type="AlphaFoldDB" id="D3VI98"/>
<accession>D3VI98</accession>
<gene>
    <name evidence="1" type="ordered locus">XNC1_2684</name>
</gene>
<dbReference type="EMBL" id="FN667742">
    <property type="protein sequence ID" value="CBJ90738.1"/>
    <property type="molecule type" value="Genomic_DNA"/>
</dbReference>
<reference evidence="1 2" key="1">
    <citation type="journal article" date="2011" name="PLoS ONE">
        <title>The entomopathogenic bacterial endosymbionts xenorhabdus and photorhabdus: convergent lifestyles from divergent genomes.</title>
        <authorList>
            <person name="Chaston J.M."/>
            <person name="Suen G."/>
            <person name="Tucker S.L."/>
            <person name="Andersen A.W."/>
            <person name="Bhasin A."/>
            <person name="Bode E."/>
            <person name="Bode H.B."/>
            <person name="Brachmann A.O."/>
            <person name="Cowles C.E."/>
            <person name="Cowles K.N."/>
            <person name="Darby C."/>
            <person name="de Leon L."/>
            <person name="Drace K."/>
            <person name="Du Z."/>
            <person name="Givaudan A."/>
            <person name="Herbert Tran E.E."/>
            <person name="Jewell K.A."/>
            <person name="Knack J.J."/>
            <person name="Krasomil-Osterfeld K.C."/>
            <person name="Kukor R."/>
            <person name="Lanois A."/>
            <person name="Latreille P."/>
            <person name="Leimgruber N.K."/>
            <person name="Lipke C.M."/>
            <person name="Liu R."/>
            <person name="Lu X."/>
            <person name="Martens E.C."/>
            <person name="Marri P.R."/>
            <person name="Medigue C."/>
            <person name="Menard M.L."/>
            <person name="Miller N.M."/>
            <person name="Morales-Soto N."/>
            <person name="Norton S."/>
            <person name="Ogier J.C."/>
            <person name="Orchard S.S."/>
            <person name="Park D."/>
            <person name="Park Y."/>
            <person name="Qurollo B.A."/>
            <person name="Sugar D.R."/>
            <person name="Richards G.R."/>
            <person name="Rouy Z."/>
            <person name="Slominski B."/>
            <person name="Slominski K."/>
            <person name="Snyder H."/>
            <person name="Tjaden B.C."/>
            <person name="van der Hoeven R."/>
            <person name="Welch R.D."/>
            <person name="Wheeler C."/>
            <person name="Xiang B."/>
            <person name="Barbazuk B."/>
            <person name="Gaudriault S."/>
            <person name="Goodner B."/>
            <person name="Slater S.C."/>
            <person name="Forst S."/>
            <person name="Goldman B.S."/>
            <person name="Goodrich-Blair H."/>
        </authorList>
    </citation>
    <scope>NUCLEOTIDE SEQUENCE [LARGE SCALE GENOMIC DNA]</scope>
    <source>
        <strain evidence="2">ATCC 19061 / DSM 3370 / CCUG 14189 / LMG 1036 / NCIMB 9965 / AN6</strain>
    </source>
</reference>
<protein>
    <submittedName>
        <fullName evidence="1">Uncharacterized protein</fullName>
    </submittedName>
</protein>
<organism evidence="1 2">
    <name type="scientific">Xenorhabdus nematophila (strain ATCC 19061 / DSM 3370 / CCUG 14189 / LMG 1036 / NCIMB 9965 / AN6)</name>
    <dbReference type="NCBI Taxonomy" id="406817"/>
    <lineage>
        <taxon>Bacteria</taxon>
        <taxon>Pseudomonadati</taxon>
        <taxon>Pseudomonadota</taxon>
        <taxon>Gammaproteobacteria</taxon>
        <taxon>Enterobacterales</taxon>
        <taxon>Morganellaceae</taxon>
        <taxon>Xenorhabdus</taxon>
    </lineage>
</organism>
<proteinExistence type="predicted"/>
<keyword evidence="2" id="KW-1185">Reference proteome</keyword>
<evidence type="ECO:0000313" key="1">
    <source>
        <dbReference type="EMBL" id="CBJ90738.1"/>
    </source>
</evidence>
<dbReference type="HOGENOM" id="CLU_3031488_0_0_6"/>
<sequence>MLKIGIKDLRPACWRTQFWVVEAHDGIIRAGRSPLGGIQIHVELPLIKSSKIETP</sequence>
<name>D3VI98_XENNA</name>